<gene>
    <name evidence="1" type="ORF">LCGC14_0909140</name>
</gene>
<name>A0A0F9PEU0_9ZZZZ</name>
<reference evidence="1" key="1">
    <citation type="journal article" date="2015" name="Nature">
        <title>Complex archaea that bridge the gap between prokaryotes and eukaryotes.</title>
        <authorList>
            <person name="Spang A."/>
            <person name="Saw J.H."/>
            <person name="Jorgensen S.L."/>
            <person name="Zaremba-Niedzwiedzka K."/>
            <person name="Martijn J."/>
            <person name="Lind A.E."/>
            <person name="van Eijk R."/>
            <person name="Schleper C."/>
            <person name="Guy L."/>
            <person name="Ettema T.J."/>
        </authorList>
    </citation>
    <scope>NUCLEOTIDE SEQUENCE</scope>
</reference>
<organism evidence="1">
    <name type="scientific">marine sediment metagenome</name>
    <dbReference type="NCBI Taxonomy" id="412755"/>
    <lineage>
        <taxon>unclassified sequences</taxon>
        <taxon>metagenomes</taxon>
        <taxon>ecological metagenomes</taxon>
    </lineage>
</organism>
<comment type="caution">
    <text evidence="1">The sequence shown here is derived from an EMBL/GenBank/DDBJ whole genome shotgun (WGS) entry which is preliminary data.</text>
</comment>
<protein>
    <submittedName>
        <fullName evidence="1">Uncharacterized protein</fullName>
    </submittedName>
</protein>
<dbReference type="EMBL" id="LAZR01003012">
    <property type="protein sequence ID" value="KKN22997.1"/>
    <property type="molecule type" value="Genomic_DNA"/>
</dbReference>
<evidence type="ECO:0000313" key="1">
    <source>
        <dbReference type="EMBL" id="KKN22997.1"/>
    </source>
</evidence>
<accession>A0A0F9PEU0</accession>
<proteinExistence type="predicted"/>
<dbReference type="AlphaFoldDB" id="A0A0F9PEU0"/>
<sequence>MIKTGNKTVAAAAHKPDNGQSVTGSIGPLFFLTVPVDYEEEELKQVRDAMMELPAEAVGGVVVTREGVTITKI</sequence>